<keyword evidence="5" id="KW-1185">Reference proteome</keyword>
<dbReference type="PANTHER" id="PTHR46115">
    <property type="entry name" value="THIOREDOXIN-LIKE PROTEIN 1"/>
    <property type="match status" value="1"/>
</dbReference>
<dbReference type="Pfam" id="PF00085">
    <property type="entry name" value="Thioredoxin"/>
    <property type="match status" value="1"/>
</dbReference>
<keyword evidence="1" id="KW-1015">Disulfide bond</keyword>
<dbReference type="InterPro" id="IPR013766">
    <property type="entry name" value="Thioredoxin_domain"/>
</dbReference>
<protein>
    <recommendedName>
        <fullName evidence="3">Thioredoxin domain-containing protein</fullName>
    </recommendedName>
</protein>
<dbReference type="OrthoDB" id="10263751at2759"/>
<dbReference type="Gene3D" id="3.40.30.10">
    <property type="entry name" value="Glutaredoxin"/>
    <property type="match status" value="1"/>
</dbReference>
<evidence type="ECO:0000259" key="3">
    <source>
        <dbReference type="Pfam" id="PF00085"/>
    </source>
</evidence>
<evidence type="ECO:0000313" key="4">
    <source>
        <dbReference type="EMBL" id="KAG0666634.1"/>
    </source>
</evidence>
<evidence type="ECO:0000256" key="1">
    <source>
        <dbReference type="ARBA" id="ARBA00023157"/>
    </source>
</evidence>
<dbReference type="EMBL" id="PUHQ01000004">
    <property type="protein sequence ID" value="KAG0666634.1"/>
    <property type="molecule type" value="Genomic_DNA"/>
</dbReference>
<accession>A0A9P7BA60</accession>
<feature type="region of interest" description="Disordered" evidence="2">
    <location>
        <begin position="38"/>
        <end position="65"/>
    </location>
</feature>
<name>A0A9P7BA60_RHOMI</name>
<evidence type="ECO:0000313" key="5">
    <source>
        <dbReference type="Proteomes" id="UP000777482"/>
    </source>
</evidence>
<reference evidence="4 5" key="1">
    <citation type="submission" date="2020-11" db="EMBL/GenBank/DDBJ databases">
        <title>Kefir isolates.</title>
        <authorList>
            <person name="Marcisauskas S."/>
            <person name="Kim Y."/>
            <person name="Blasche S."/>
        </authorList>
    </citation>
    <scope>NUCLEOTIDE SEQUENCE [LARGE SCALE GENOMIC DNA]</scope>
    <source>
        <strain evidence="4 5">KR</strain>
    </source>
</reference>
<organism evidence="4 5">
    <name type="scientific">Rhodotorula mucilaginosa</name>
    <name type="common">Yeast</name>
    <name type="synonym">Rhodotorula rubra</name>
    <dbReference type="NCBI Taxonomy" id="5537"/>
    <lineage>
        <taxon>Eukaryota</taxon>
        <taxon>Fungi</taxon>
        <taxon>Dikarya</taxon>
        <taxon>Basidiomycota</taxon>
        <taxon>Pucciniomycotina</taxon>
        <taxon>Microbotryomycetes</taxon>
        <taxon>Sporidiobolales</taxon>
        <taxon>Sporidiobolaceae</taxon>
        <taxon>Rhodotorula</taxon>
    </lineage>
</organism>
<dbReference type="Proteomes" id="UP000777482">
    <property type="component" value="Unassembled WGS sequence"/>
</dbReference>
<dbReference type="AlphaFoldDB" id="A0A9P7BA60"/>
<feature type="region of interest" description="Disordered" evidence="2">
    <location>
        <begin position="138"/>
        <end position="161"/>
    </location>
</feature>
<evidence type="ECO:0000256" key="2">
    <source>
        <dbReference type="SAM" id="MobiDB-lite"/>
    </source>
</evidence>
<dbReference type="SUPFAM" id="SSF52833">
    <property type="entry name" value="Thioredoxin-like"/>
    <property type="match status" value="1"/>
</dbReference>
<sequence length="193" mass="20507">MPAIEHIESLPQLNKVLSANKDRLVVIDFHATCELIPTAPPSSRALTTPRADPRTPNPSQGAGPHAIAPVFEKLASQYSGATFLKVDVDKAQDVARAYKVTAMPTFAYVKNERKVHEVKGANAGAIEAGVKQFMGASAGGGDSKPFPGQGHSLSGTPIPTEVPPPETNYLKWVLLAAAAGYWFYSARSKAQEA</sequence>
<feature type="domain" description="Thioredoxin" evidence="3">
    <location>
        <begin position="66"/>
        <end position="130"/>
    </location>
</feature>
<dbReference type="InterPro" id="IPR036249">
    <property type="entry name" value="Thioredoxin-like_sf"/>
</dbReference>
<proteinExistence type="predicted"/>
<comment type="caution">
    <text evidence="4">The sequence shown here is derived from an EMBL/GenBank/DDBJ whole genome shotgun (WGS) entry which is preliminary data.</text>
</comment>
<gene>
    <name evidence="4" type="ORF">C6P46_004300</name>
</gene>
<dbReference type="CDD" id="cd02947">
    <property type="entry name" value="TRX_family"/>
    <property type="match status" value="1"/>
</dbReference>